<dbReference type="PANTHER" id="PTHR30482">
    <property type="entry name" value="HIGH-AFFINITY BRANCHED-CHAIN AMINO ACID TRANSPORT SYSTEM PERMEASE"/>
    <property type="match status" value="1"/>
</dbReference>
<keyword evidence="4 6" id="KW-1133">Transmembrane helix</keyword>
<dbReference type="InterPro" id="IPR043428">
    <property type="entry name" value="LivM-like"/>
</dbReference>
<organism evidence="7 8">
    <name type="scientific">Georgenia halotolerans</name>
    <dbReference type="NCBI Taxonomy" id="3028317"/>
    <lineage>
        <taxon>Bacteria</taxon>
        <taxon>Bacillati</taxon>
        <taxon>Actinomycetota</taxon>
        <taxon>Actinomycetes</taxon>
        <taxon>Micrococcales</taxon>
        <taxon>Bogoriellaceae</taxon>
        <taxon>Georgenia</taxon>
    </lineage>
</organism>
<keyword evidence="2" id="KW-1003">Cell membrane</keyword>
<evidence type="ECO:0000256" key="4">
    <source>
        <dbReference type="ARBA" id="ARBA00022989"/>
    </source>
</evidence>
<keyword evidence="5 6" id="KW-0472">Membrane</keyword>
<reference evidence="7" key="1">
    <citation type="submission" date="2023-02" db="EMBL/GenBank/DDBJ databases">
        <title>Georgenia sp.10Sc9-8, isolated from a soil sample collected from the Taklamakan desert.</title>
        <authorList>
            <person name="Liu S."/>
        </authorList>
    </citation>
    <scope>NUCLEOTIDE SEQUENCE</scope>
    <source>
        <strain evidence="7">10Sc9-8</strain>
    </source>
</reference>
<keyword evidence="3 6" id="KW-0812">Transmembrane</keyword>
<protein>
    <submittedName>
        <fullName evidence="7">Branched-chain amino acid ABC transporter permease</fullName>
    </submittedName>
</protein>
<evidence type="ECO:0000256" key="1">
    <source>
        <dbReference type="ARBA" id="ARBA00004651"/>
    </source>
</evidence>
<keyword evidence="8" id="KW-1185">Reference proteome</keyword>
<name>A0ABT5U3G3_9MICO</name>
<evidence type="ECO:0000313" key="7">
    <source>
        <dbReference type="EMBL" id="MDD9207955.1"/>
    </source>
</evidence>
<dbReference type="Pfam" id="PF02653">
    <property type="entry name" value="BPD_transp_2"/>
    <property type="match status" value="1"/>
</dbReference>
<comment type="subcellular location">
    <subcellularLocation>
        <location evidence="1">Cell membrane</location>
        <topology evidence="1">Multi-pass membrane protein</topology>
    </subcellularLocation>
</comment>
<comment type="caution">
    <text evidence="7">The sequence shown here is derived from an EMBL/GenBank/DDBJ whole genome shotgun (WGS) entry which is preliminary data.</text>
</comment>
<feature type="transmembrane region" description="Helical" evidence="6">
    <location>
        <begin position="6"/>
        <end position="25"/>
    </location>
</feature>
<evidence type="ECO:0000256" key="2">
    <source>
        <dbReference type="ARBA" id="ARBA00022475"/>
    </source>
</evidence>
<accession>A0ABT5U3G3</accession>
<feature type="transmembrane region" description="Helical" evidence="6">
    <location>
        <begin position="198"/>
        <end position="217"/>
    </location>
</feature>
<proteinExistence type="predicted"/>
<dbReference type="CDD" id="cd06581">
    <property type="entry name" value="TM_PBP1_LivM_like"/>
    <property type="match status" value="1"/>
</dbReference>
<evidence type="ECO:0000256" key="6">
    <source>
        <dbReference type="SAM" id="Phobius"/>
    </source>
</evidence>
<evidence type="ECO:0000313" key="8">
    <source>
        <dbReference type="Proteomes" id="UP001165561"/>
    </source>
</evidence>
<dbReference type="Proteomes" id="UP001165561">
    <property type="component" value="Unassembled WGS sequence"/>
</dbReference>
<feature type="transmembrane region" description="Helical" evidence="6">
    <location>
        <begin position="37"/>
        <end position="58"/>
    </location>
</feature>
<gene>
    <name evidence="7" type="ORF">PU560_15980</name>
</gene>
<sequence length="329" mass="35241">MDSMILFLVGVLTLGGFYAILALILNMVAGWGGMSDLGVAGLVAVGAYTYVIVTQTAVPADDILIAPGLPIWLGVVAAGLATAAVALLIGMPTLRLRGEYFLITTLAFAEVIRQVALNATPLTRGTVGFTQIERPFSDLLTGQQYRFALLAMVLGLVLLLFWLTRQVSSSPFGRVLRAIRDNEPVAVSLGKHVAAQRIAVYVFGGLLIGLVAPLYIWHIRTTVPNLFMSEMTFTVWTALVVGGIGSRVGPVVGGFVLILVTELFTFLQGSAENAQILAATRPILLGLVLILAMRFRPQGLVTERSAFRHASSRTAAPETFRDDKEVVTS</sequence>
<feature type="transmembrane region" description="Helical" evidence="6">
    <location>
        <begin position="145"/>
        <end position="164"/>
    </location>
</feature>
<evidence type="ECO:0000256" key="5">
    <source>
        <dbReference type="ARBA" id="ARBA00023136"/>
    </source>
</evidence>
<evidence type="ECO:0000256" key="3">
    <source>
        <dbReference type="ARBA" id="ARBA00022692"/>
    </source>
</evidence>
<dbReference type="PANTHER" id="PTHR30482:SF10">
    <property type="entry name" value="HIGH-AFFINITY BRANCHED-CHAIN AMINO ACID TRANSPORT PROTEIN BRAE"/>
    <property type="match status" value="1"/>
</dbReference>
<feature type="transmembrane region" description="Helical" evidence="6">
    <location>
        <begin position="64"/>
        <end position="88"/>
    </location>
</feature>
<dbReference type="EMBL" id="JARACI010001175">
    <property type="protein sequence ID" value="MDD9207955.1"/>
    <property type="molecule type" value="Genomic_DNA"/>
</dbReference>
<feature type="transmembrane region" description="Helical" evidence="6">
    <location>
        <begin position="276"/>
        <end position="295"/>
    </location>
</feature>
<dbReference type="InterPro" id="IPR001851">
    <property type="entry name" value="ABC_transp_permease"/>
</dbReference>